<accession>A0A2S6G4L9</accession>
<dbReference type="InterPro" id="IPR017703">
    <property type="entry name" value="YgfZ/GCV_T_CS"/>
</dbReference>
<dbReference type="Proteomes" id="UP000239446">
    <property type="component" value="Unassembled WGS sequence"/>
</dbReference>
<evidence type="ECO:0008006" key="5">
    <source>
        <dbReference type="Google" id="ProtNLM"/>
    </source>
</evidence>
<dbReference type="NCBIfam" id="TIGR03317">
    <property type="entry name" value="ygfZ_signature"/>
    <property type="match status" value="1"/>
</dbReference>
<protein>
    <recommendedName>
        <fullName evidence="5">Aminomethyltransferase folate-binding domain-containing protein</fullName>
    </recommendedName>
</protein>
<evidence type="ECO:0000313" key="4">
    <source>
        <dbReference type="Proteomes" id="UP000239648"/>
    </source>
</evidence>
<reference evidence="1 4" key="1">
    <citation type="submission" date="2018-02" db="EMBL/GenBank/DDBJ databases">
        <title>Deep subsurface shale carbon reservoir microbial communities from Ohio and West Virginia, USA.</title>
        <authorList>
            <person name="Wrighton K."/>
        </authorList>
    </citation>
    <scope>NUCLEOTIDE SEQUENCE [LARGE SCALE GENOMIC DNA]</scope>
    <source>
        <strain evidence="1 4">UTICA-S1B6</strain>
    </source>
</reference>
<dbReference type="PANTHER" id="PTHR22602:SF0">
    <property type="entry name" value="TRANSFERASE CAF17, MITOCHONDRIAL-RELATED"/>
    <property type="match status" value="1"/>
</dbReference>
<sequence>MTTDITEPSLWENRGGYAPLEHKRMIRISGSGTDKFVQGQFSQHVDEITAHQSLRAAACTPKGRAYCLTRFVRDGDDLLMDVEDSLAERALGQLRKYLMLFRGTTMEPLDQAQITGLIGQLAARAVAGEEAVSLTNPGQVLATSEGFLIRIEDMPGPVARYEFWQTGGEPVVPQELEQLSSDDWLASSIAAGVPWLTEATTEAYVPQMLNLQHLQGIHFKKGCYTGQEVVARMHFLGQLKKSLFRLDFQGSETAPVPGTKILGGDKSAGEVVNSVMTGTDSGTVLAVLRHDAAEKTLTIDGNNSVILSRVKLPYAVPEREETAQTDT</sequence>
<dbReference type="AlphaFoldDB" id="A0A2S6G4L9"/>
<gene>
    <name evidence="2" type="ORF">B0H24_102056</name>
    <name evidence="1" type="ORF">BY455_11856</name>
</gene>
<dbReference type="SUPFAM" id="SSF101790">
    <property type="entry name" value="Aminomethyltransferase beta-barrel domain"/>
    <property type="match status" value="1"/>
</dbReference>
<dbReference type="InterPro" id="IPR045179">
    <property type="entry name" value="YgfZ/GcvT"/>
</dbReference>
<dbReference type="Gene3D" id="2.40.30.160">
    <property type="match status" value="1"/>
</dbReference>
<dbReference type="RefSeq" id="WP_104416745.1">
    <property type="nucleotide sequence ID" value="NZ_PTIT01000018.1"/>
</dbReference>
<dbReference type="OrthoDB" id="9796287at2"/>
<dbReference type="Gene3D" id="3.30.70.1630">
    <property type="match status" value="1"/>
</dbReference>
<dbReference type="EMBL" id="PTIU01000020">
    <property type="protein sequence ID" value="PPK54068.1"/>
    <property type="molecule type" value="Genomic_DNA"/>
</dbReference>
<dbReference type="Proteomes" id="UP000239648">
    <property type="component" value="Unassembled WGS sequence"/>
</dbReference>
<dbReference type="GO" id="GO:0016226">
    <property type="term" value="P:iron-sulfur cluster assembly"/>
    <property type="evidence" value="ECO:0007669"/>
    <property type="project" value="TreeGrafter"/>
</dbReference>
<dbReference type="PANTHER" id="PTHR22602">
    <property type="entry name" value="TRANSFERASE CAF17, MITOCHONDRIAL-RELATED"/>
    <property type="match status" value="1"/>
</dbReference>
<evidence type="ECO:0000313" key="2">
    <source>
        <dbReference type="EMBL" id="PPK54068.1"/>
    </source>
</evidence>
<evidence type="ECO:0000313" key="3">
    <source>
        <dbReference type="Proteomes" id="UP000239446"/>
    </source>
</evidence>
<dbReference type="EMBL" id="PTIT01000018">
    <property type="protein sequence ID" value="PPK50954.1"/>
    <property type="molecule type" value="Genomic_DNA"/>
</dbReference>
<keyword evidence="4" id="KW-1185">Reference proteome</keyword>
<dbReference type="Gene3D" id="3.30.70.1400">
    <property type="entry name" value="Aminomethyltransferase beta-barrel domains"/>
    <property type="match status" value="1"/>
</dbReference>
<name>A0A2S6G4L9_9GAMM</name>
<proteinExistence type="predicted"/>
<dbReference type="SUPFAM" id="SSF103025">
    <property type="entry name" value="Folate-binding domain"/>
    <property type="match status" value="1"/>
</dbReference>
<dbReference type="InterPro" id="IPR029043">
    <property type="entry name" value="GcvT/YgfZ_C"/>
</dbReference>
<comment type="caution">
    <text evidence="2">The sequence shown here is derived from an EMBL/GenBank/DDBJ whole genome shotgun (WGS) entry which is preliminary data.</text>
</comment>
<organism evidence="2 3">
    <name type="scientific">Marinobacter persicus</name>
    <dbReference type="NCBI Taxonomy" id="930118"/>
    <lineage>
        <taxon>Bacteria</taxon>
        <taxon>Pseudomonadati</taxon>
        <taxon>Pseudomonadota</taxon>
        <taxon>Gammaproteobacteria</taxon>
        <taxon>Pseudomonadales</taxon>
        <taxon>Marinobacteraceae</taxon>
        <taxon>Marinobacter</taxon>
    </lineage>
</organism>
<reference evidence="2 3" key="2">
    <citation type="submission" date="2018-02" db="EMBL/GenBank/DDBJ databases">
        <title>Subsurface microbial communities from deep shales in Ohio and West Virginia, USA.</title>
        <authorList>
            <person name="Wrighton K."/>
        </authorList>
    </citation>
    <scope>NUCLEOTIDE SEQUENCE [LARGE SCALE GENOMIC DNA]</scope>
    <source>
        <strain evidence="2 3">UTICA-S1B9</strain>
    </source>
</reference>
<evidence type="ECO:0000313" key="1">
    <source>
        <dbReference type="EMBL" id="PPK50954.1"/>
    </source>
</evidence>